<sequence length="75" mass="8835">MIVFITLRIKRRNNKHILLTPYALKLCRGHKFAARGVEKRLQPVQAWQRRAKYLRFLKQISSISEDSEGSQIRGN</sequence>
<dbReference type="AlphaFoldDB" id="A0AAN1PTI4"/>
<dbReference type="EMBL" id="CP019291">
    <property type="protein sequence ID" value="AXX62642.1"/>
    <property type="molecule type" value="Genomic_DNA"/>
</dbReference>
<accession>A0AAN1PTI4</accession>
<protein>
    <submittedName>
        <fullName evidence="1">Uncharacterized protein</fullName>
    </submittedName>
</protein>
<name>A0AAN1PTI4_VIBVL</name>
<organism evidence="1 2">
    <name type="scientific">Vibrio vulnificus</name>
    <dbReference type="NCBI Taxonomy" id="672"/>
    <lineage>
        <taxon>Bacteria</taxon>
        <taxon>Pseudomonadati</taxon>
        <taxon>Pseudomonadota</taxon>
        <taxon>Gammaproteobacteria</taxon>
        <taxon>Vibrionales</taxon>
        <taxon>Vibrionaceae</taxon>
        <taxon>Vibrio</taxon>
    </lineage>
</organism>
<reference evidence="1 2" key="1">
    <citation type="submission" date="2017-01" db="EMBL/GenBank/DDBJ databases">
        <title>Complete Genome Sequence of Vibrio vulnificus FORC_053.</title>
        <authorList>
            <consortium name="Food-borne Pathogen Omics Research Center"/>
            <person name="Chung H.Y."/>
            <person name="Na E.J."/>
            <person name="Song J.S."/>
            <person name="Kim H."/>
            <person name="Lee J.-H."/>
            <person name="Ryu S."/>
            <person name="Choi S.H."/>
        </authorList>
    </citation>
    <scope>NUCLEOTIDE SEQUENCE [LARGE SCALE GENOMIC DNA]</scope>
    <source>
        <strain evidence="1 2">FORC_053</strain>
    </source>
</reference>
<evidence type="ECO:0000313" key="2">
    <source>
        <dbReference type="Proteomes" id="UP000263418"/>
    </source>
</evidence>
<dbReference type="Proteomes" id="UP000263418">
    <property type="component" value="Chromosome 2"/>
</dbReference>
<proteinExistence type="predicted"/>
<evidence type="ECO:0000313" key="1">
    <source>
        <dbReference type="EMBL" id="AXX62642.1"/>
    </source>
</evidence>
<gene>
    <name evidence="1" type="ORF">FORC53_4303</name>
</gene>